<protein>
    <submittedName>
        <fullName evidence="2">Phage terminase large subunit</fullName>
    </submittedName>
</protein>
<feature type="region of interest" description="Disordered" evidence="1">
    <location>
        <begin position="452"/>
        <end position="477"/>
    </location>
</feature>
<reference evidence="3" key="1">
    <citation type="submission" date="2023-07" db="EMBL/GenBank/DDBJ databases">
        <title>Description of three actinobacteria isolated from air of manufacturing shop in a pharmaceutical factory.</title>
        <authorList>
            <person name="Zhang D.-F."/>
        </authorList>
    </citation>
    <scope>NUCLEOTIDE SEQUENCE [LARGE SCALE GENOMIC DNA]</scope>
    <source>
        <strain evidence="3">CCTCC AB 207010</strain>
    </source>
</reference>
<gene>
    <name evidence="2" type="ORF">RH857_04685</name>
</gene>
<dbReference type="Gene3D" id="3.40.50.300">
    <property type="entry name" value="P-loop containing nucleotide triphosphate hydrolases"/>
    <property type="match status" value="1"/>
</dbReference>
<evidence type="ECO:0000313" key="2">
    <source>
        <dbReference type="EMBL" id="MDR5711431.1"/>
    </source>
</evidence>
<dbReference type="RefSeq" id="WP_310536813.1">
    <property type="nucleotide sequence ID" value="NZ_BAAAOC010000022.1"/>
</dbReference>
<evidence type="ECO:0000256" key="1">
    <source>
        <dbReference type="SAM" id="MobiDB-lite"/>
    </source>
</evidence>
<comment type="caution">
    <text evidence="2">The sequence shown here is derived from an EMBL/GenBank/DDBJ whole genome shotgun (WGS) entry which is preliminary data.</text>
</comment>
<feature type="compositionally biased region" description="Basic and acidic residues" evidence="1">
    <location>
        <begin position="342"/>
        <end position="352"/>
    </location>
</feature>
<organism evidence="2 3">
    <name type="scientific">Nesterenkonia flava</name>
    <dbReference type="NCBI Taxonomy" id="469799"/>
    <lineage>
        <taxon>Bacteria</taxon>
        <taxon>Bacillati</taxon>
        <taxon>Actinomycetota</taxon>
        <taxon>Actinomycetes</taxon>
        <taxon>Micrococcales</taxon>
        <taxon>Micrococcaceae</taxon>
        <taxon>Nesterenkonia</taxon>
    </lineage>
</organism>
<keyword evidence="3" id="KW-1185">Reference proteome</keyword>
<evidence type="ECO:0000313" key="3">
    <source>
        <dbReference type="Proteomes" id="UP001260872"/>
    </source>
</evidence>
<dbReference type="Proteomes" id="UP001260872">
    <property type="component" value="Unassembled WGS sequence"/>
</dbReference>
<accession>A0ABU1FTF6</accession>
<feature type="region of interest" description="Disordered" evidence="1">
    <location>
        <begin position="342"/>
        <end position="363"/>
    </location>
</feature>
<dbReference type="Gene3D" id="3.30.420.280">
    <property type="match status" value="1"/>
</dbReference>
<dbReference type="Pfam" id="PF03237">
    <property type="entry name" value="Terminase_6N"/>
    <property type="match status" value="1"/>
</dbReference>
<name>A0ABU1FTF6_9MICC</name>
<dbReference type="EMBL" id="JAVKGT010000008">
    <property type="protein sequence ID" value="MDR5711431.1"/>
    <property type="molecule type" value="Genomic_DNA"/>
</dbReference>
<sequence>MPEIVYEYTPHPMQELAHATIVDELMYGGAKGGGKSRMARAEAVKLALQVPGSRSIILRQSFKDLHRAVETHMRKEIPLELASYNKQDHEFVFTNGSIIELGYLSKAADLDNYQGAEYQLVILEEATQFTEEMYTFMRAQLRASGALQERLEELGIRPRSICTTNPGGIGHHWVKKRFVDPYPRGGKVFRVRPTEEDPNPRTRVFIPAKVDDNPSLGTDYVHNLRQLPPEKQRAYLDGDWDIIEGVRFSQWRTSRHIIDPEQIPITGLTGRRVIAVDYGYSNPFAAVWLCELADGMIVQYREAYETELTARQQAELIKELSAEEDAITGTRATVVMDPSMWRRPDATGRKLNDPNAPPPGSPAHDYQSVLGYAPIRAVNNRVHGWAQLDEKLKVQGDGYPRYLVYSTCKDTIRTIPALPRDKKNPEDVDTSAEDHIADALRYGLMHFAGNSHSDAVSAPSPRRRGQGVSDGIREDRF</sequence>
<proteinExistence type="predicted"/>
<dbReference type="InterPro" id="IPR027417">
    <property type="entry name" value="P-loop_NTPase"/>
</dbReference>